<dbReference type="Proteomes" id="UP001306508">
    <property type="component" value="Unassembled WGS sequence"/>
</dbReference>
<dbReference type="PANTHER" id="PTHR38425:SF1">
    <property type="entry name" value="LONG CHRONOLOGICAL LIFESPAN PROTEIN 2"/>
    <property type="match status" value="1"/>
</dbReference>
<dbReference type="InterPro" id="IPR034543">
    <property type="entry name" value="LCL2"/>
</dbReference>
<evidence type="ECO:0000313" key="4">
    <source>
        <dbReference type="EMBL" id="KAK5778762.1"/>
    </source>
</evidence>
<evidence type="ECO:0000256" key="3">
    <source>
        <dbReference type="ARBA" id="ARBA00022729"/>
    </source>
</evidence>
<comment type="similarity">
    <text evidence="1">Belongs to the LCL2 family.</text>
</comment>
<comment type="caution">
    <text evidence="4">The sequence shown here is derived from an EMBL/GenBank/DDBJ whole genome shotgun (WGS) entry which is preliminary data.</text>
</comment>
<evidence type="ECO:0000256" key="2">
    <source>
        <dbReference type="ARBA" id="ARBA00018534"/>
    </source>
</evidence>
<dbReference type="GO" id="GO:0036503">
    <property type="term" value="P:ERAD pathway"/>
    <property type="evidence" value="ECO:0007669"/>
    <property type="project" value="TreeGrafter"/>
</dbReference>
<proteinExistence type="inferred from homology"/>
<reference evidence="5" key="1">
    <citation type="submission" date="2023-07" db="EMBL/GenBank/DDBJ databases">
        <title>A draft genome of Kazachstania heterogenica Y-27499.</title>
        <authorList>
            <person name="Donic C."/>
            <person name="Kralova J.S."/>
            <person name="Fidel L."/>
            <person name="Ben-Dor S."/>
            <person name="Jung S."/>
        </authorList>
    </citation>
    <scope>NUCLEOTIDE SEQUENCE [LARGE SCALE GENOMIC DNA]</scope>
    <source>
        <strain evidence="5">Y27499</strain>
    </source>
</reference>
<evidence type="ECO:0000313" key="5">
    <source>
        <dbReference type="Proteomes" id="UP001306508"/>
    </source>
</evidence>
<keyword evidence="3" id="KW-0732">Signal</keyword>
<gene>
    <name evidence="4" type="ORF">RI543_003685</name>
</gene>
<sequence>MNFGQQKQQQQQQHNSYEDTVLDNPCPSYLCTDTLACVGSPKDCPCPFPKSQLKCILPDDKYICISKPASHDPKINAIYDDPIKGPKANFPGFRDCGWVLENI</sequence>
<dbReference type="CDD" id="cd23996">
    <property type="entry name" value="LCL2-like"/>
    <property type="match status" value="1"/>
</dbReference>
<dbReference type="AlphaFoldDB" id="A0AAN7WNI8"/>
<name>A0AAN7WNI8_9SACH</name>
<evidence type="ECO:0000256" key="1">
    <source>
        <dbReference type="ARBA" id="ARBA00010545"/>
    </source>
</evidence>
<protein>
    <recommendedName>
        <fullName evidence="2">Long chronological lifespan protein 2</fullName>
    </recommendedName>
</protein>
<keyword evidence="5" id="KW-1185">Reference proteome</keyword>
<organism evidence="4 5">
    <name type="scientific">Arxiozyma heterogenica</name>
    <dbReference type="NCBI Taxonomy" id="278026"/>
    <lineage>
        <taxon>Eukaryota</taxon>
        <taxon>Fungi</taxon>
        <taxon>Dikarya</taxon>
        <taxon>Ascomycota</taxon>
        <taxon>Saccharomycotina</taxon>
        <taxon>Saccharomycetes</taxon>
        <taxon>Saccharomycetales</taxon>
        <taxon>Saccharomycetaceae</taxon>
        <taxon>Arxiozyma</taxon>
    </lineage>
</organism>
<accession>A0AAN7WNI8</accession>
<dbReference type="EMBL" id="JAWIZZ010000051">
    <property type="protein sequence ID" value="KAK5778762.1"/>
    <property type="molecule type" value="Genomic_DNA"/>
</dbReference>
<dbReference type="PANTHER" id="PTHR38425">
    <property type="entry name" value="LONG CHRONOLOGICAL LIFESPAN PROTEIN 2"/>
    <property type="match status" value="1"/>
</dbReference>